<dbReference type="InterPro" id="IPR050091">
    <property type="entry name" value="PKS_NRPS_Biosynth_Enz"/>
</dbReference>
<organism evidence="4">
    <name type="scientific">Amphidinium carterae</name>
    <name type="common">Dinoflagellate</name>
    <dbReference type="NCBI Taxonomy" id="2961"/>
    <lineage>
        <taxon>Eukaryota</taxon>
        <taxon>Sar</taxon>
        <taxon>Alveolata</taxon>
        <taxon>Dinophyceae</taxon>
        <taxon>Amphidiniales</taxon>
        <taxon>Amphidiniaceae</taxon>
        <taxon>Amphidinium</taxon>
    </lineage>
</organism>
<keyword evidence="1" id="KW-0596">Phosphopantetheine</keyword>
<evidence type="ECO:0000259" key="3">
    <source>
        <dbReference type="SMART" id="SM00822"/>
    </source>
</evidence>
<dbReference type="GO" id="GO:0006633">
    <property type="term" value="P:fatty acid biosynthetic process"/>
    <property type="evidence" value="ECO:0007669"/>
    <property type="project" value="TreeGrafter"/>
</dbReference>
<name>B4ZG04_AMPCA</name>
<dbReference type="PANTHER" id="PTHR43775:SF37">
    <property type="entry name" value="SI:DKEY-61P9.11"/>
    <property type="match status" value="1"/>
</dbReference>
<evidence type="ECO:0000256" key="1">
    <source>
        <dbReference type="ARBA" id="ARBA00022450"/>
    </source>
</evidence>
<dbReference type="Gene3D" id="3.40.50.720">
    <property type="entry name" value="NAD(P)-binding Rossmann-like Domain"/>
    <property type="match status" value="1"/>
</dbReference>
<dbReference type="Pfam" id="PF08659">
    <property type="entry name" value="KR"/>
    <property type="match status" value="1"/>
</dbReference>
<dbReference type="SUPFAM" id="SSF51735">
    <property type="entry name" value="NAD(P)-binding Rossmann-fold domains"/>
    <property type="match status" value="2"/>
</dbReference>
<dbReference type="GO" id="GO:0004312">
    <property type="term" value="F:fatty acid synthase activity"/>
    <property type="evidence" value="ECO:0007669"/>
    <property type="project" value="TreeGrafter"/>
</dbReference>
<proteinExistence type="evidence at transcript level"/>
<dbReference type="SMART" id="SM00822">
    <property type="entry name" value="PKS_KR"/>
    <property type="match status" value="1"/>
</dbReference>
<dbReference type="InterPro" id="IPR036291">
    <property type="entry name" value="NAD(P)-bd_dom_sf"/>
</dbReference>
<dbReference type="EMBL" id="EU742824">
    <property type="protein sequence ID" value="ACF28664.1"/>
    <property type="molecule type" value="mRNA"/>
</dbReference>
<dbReference type="PANTHER" id="PTHR43775">
    <property type="entry name" value="FATTY ACID SYNTHASE"/>
    <property type="match status" value="1"/>
</dbReference>
<dbReference type="InterPro" id="IPR057326">
    <property type="entry name" value="KR_dom"/>
</dbReference>
<keyword evidence="2" id="KW-0597">Phosphoprotein</keyword>
<dbReference type="InterPro" id="IPR013968">
    <property type="entry name" value="PKS_KR"/>
</dbReference>
<accession>B4ZG04</accession>
<feature type="domain" description="Ketoreductase" evidence="3">
    <location>
        <begin position="382"/>
        <end position="571"/>
    </location>
</feature>
<dbReference type="AlphaFoldDB" id="B4ZG04"/>
<protein>
    <submittedName>
        <fullName evidence="4">Ketoyl reductase domain protein</fullName>
    </submittedName>
</protein>
<sequence>MGTFTRLEGIAYGDLWKTGQHNYTAGSQRDTRSCEVVYVDGIEEHVPFHTYLGPQVLLADGSSTYMQAWPRMTSTEKEVYLMSVARRNRAYMESTGTENLLQFVPSSMCYVPAWCAEHWPIEDAEGLASKEYLEEGMKKLWQPSPPGVAYRVRSQPERVLVFADAAGLCEKILATAPKGMLAKVEYVNEQPKQITVDKIKALYADGPWDLLIFGSGLDPPPDGQGLEATISHLNSVSELYLNIMTQALRQFGTLKRLACLTRGVFTDRLQGDEGDARGLGKVASGTLFGMSNSLRAELPQFPVHYIDFDWQPLKCVWKMIMSELFSMQTFGLNTVRISGNKRYVLRTMPATTDSAKVEAIEYPGSTGEAHDSVRSFNFPAEGVIAVTGGSGSLAVVFAGMLVDKALEMKATYKIQMLSRSGKVKLPDDIARFEEVVKKAETGGIQIEEVVLDVGNKEEVDRWVAKNSPHITGVIHTAGVLKDAMLMGLTWEKFHQVLEPKTHGALYLHDALERHSNPKLTMFWVFSSVSAYGNAGQVNYAGANTALDALVRYRRARGLPAHSLQWGAWAEAGMFMSMREEEKQNAEWGLCPPFTNAEALRGLEEGLRTGLPVLTLWKYNLSLMLLVVSSLDSYSGFYMRNYLSEMCVPPTPGPSAVDTTYAWVRWHRQAFHDQNVQVKRRMLTDGSC</sequence>
<evidence type="ECO:0000313" key="4">
    <source>
        <dbReference type="EMBL" id="ACF28664.1"/>
    </source>
</evidence>
<reference evidence="4" key="1">
    <citation type="journal article" date="2008" name="PLoS ONE">
        <title>From stop to start: tandem gene arrangement, copy number and trans-splicing sites in the dinoflagellate Amphidinium carterae.</title>
        <authorList>
            <person name="Bachvaroff T.R."/>
            <person name="Place A.R."/>
        </authorList>
    </citation>
    <scope>NUCLEOTIDE SEQUENCE</scope>
    <source>
        <strain evidence="4">CCMP1314</strain>
    </source>
</reference>
<evidence type="ECO:0000256" key="2">
    <source>
        <dbReference type="ARBA" id="ARBA00022553"/>
    </source>
</evidence>